<organism evidence="1">
    <name type="scientific">marine sediment metagenome</name>
    <dbReference type="NCBI Taxonomy" id="412755"/>
    <lineage>
        <taxon>unclassified sequences</taxon>
        <taxon>metagenomes</taxon>
        <taxon>ecological metagenomes</taxon>
    </lineage>
</organism>
<proteinExistence type="predicted"/>
<sequence length="148" mass="17186">MSERRPYDRGQFHQRNKSEGAIKLDDRFDTEEISKSGHNLFKRRRLFEPKTTVGTTYVDSKIFDARFYKEKLFHLINRDITNNLLYKVLACVDPSKWHELCPETTITANATGDADEYEFDDGCWAFYKIQVKSSAATVELEAYASGQK</sequence>
<evidence type="ECO:0000313" key="1">
    <source>
        <dbReference type="EMBL" id="GAI29877.1"/>
    </source>
</evidence>
<comment type="caution">
    <text evidence="1">The sequence shown here is derived from an EMBL/GenBank/DDBJ whole genome shotgun (WGS) entry which is preliminary data.</text>
</comment>
<dbReference type="EMBL" id="BARV01018010">
    <property type="protein sequence ID" value="GAI29877.1"/>
    <property type="molecule type" value="Genomic_DNA"/>
</dbReference>
<protein>
    <submittedName>
        <fullName evidence="1">Uncharacterized protein</fullName>
    </submittedName>
</protein>
<name>X1MDY9_9ZZZZ</name>
<reference evidence="1" key="1">
    <citation type="journal article" date="2014" name="Front. Microbiol.">
        <title>High frequency of phylogenetically diverse reductive dehalogenase-homologous genes in deep subseafloor sedimentary metagenomes.</title>
        <authorList>
            <person name="Kawai M."/>
            <person name="Futagami T."/>
            <person name="Toyoda A."/>
            <person name="Takaki Y."/>
            <person name="Nishi S."/>
            <person name="Hori S."/>
            <person name="Arai W."/>
            <person name="Tsubouchi T."/>
            <person name="Morono Y."/>
            <person name="Uchiyama I."/>
            <person name="Ito T."/>
            <person name="Fujiyama A."/>
            <person name="Inagaki F."/>
            <person name="Takami H."/>
        </authorList>
    </citation>
    <scope>NUCLEOTIDE SEQUENCE</scope>
    <source>
        <strain evidence="1">Expedition CK06-06</strain>
    </source>
</reference>
<gene>
    <name evidence="1" type="ORF">S06H3_30569</name>
</gene>
<accession>X1MDY9</accession>
<dbReference type="AlphaFoldDB" id="X1MDY9"/>